<protein>
    <submittedName>
        <fullName evidence="1">Uncharacterized protein</fullName>
    </submittedName>
</protein>
<dbReference type="AlphaFoldDB" id="A0A2N0NZM6"/>
<proteinExistence type="predicted"/>
<gene>
    <name evidence="1" type="ORF">RhiirA5_428792</name>
</gene>
<name>A0A2N0NZM6_9GLOM</name>
<organism evidence="1 2">
    <name type="scientific">Rhizophagus irregularis</name>
    <dbReference type="NCBI Taxonomy" id="588596"/>
    <lineage>
        <taxon>Eukaryota</taxon>
        <taxon>Fungi</taxon>
        <taxon>Fungi incertae sedis</taxon>
        <taxon>Mucoromycota</taxon>
        <taxon>Glomeromycotina</taxon>
        <taxon>Glomeromycetes</taxon>
        <taxon>Glomerales</taxon>
        <taxon>Glomeraceae</taxon>
        <taxon>Rhizophagus</taxon>
    </lineage>
</organism>
<reference evidence="1 2" key="2">
    <citation type="submission" date="2017-09" db="EMBL/GenBank/DDBJ databases">
        <title>Extensive intraspecific genome diversity in a model arbuscular mycorrhizal fungus.</title>
        <authorList>
            <person name="Chen E.C."/>
            <person name="Morin E."/>
            <person name="Beaudet D."/>
            <person name="Noel J."/>
            <person name="Ndikumana S."/>
            <person name="Charron P."/>
            <person name="St-Onge C."/>
            <person name="Giorgi J."/>
            <person name="Grigoriev I.V."/>
            <person name="Roux C."/>
            <person name="Martin F.M."/>
            <person name="Corradi N."/>
        </authorList>
    </citation>
    <scope>NUCLEOTIDE SEQUENCE [LARGE SCALE GENOMIC DNA]</scope>
    <source>
        <strain evidence="1 2">A5</strain>
    </source>
</reference>
<evidence type="ECO:0000313" key="1">
    <source>
        <dbReference type="EMBL" id="PKC00034.1"/>
    </source>
</evidence>
<reference evidence="1 2" key="1">
    <citation type="submission" date="2016-04" db="EMBL/GenBank/DDBJ databases">
        <title>Genome analyses suggest a sexual origin of heterokaryosis in a supposedly ancient asexual fungus.</title>
        <authorList>
            <person name="Ropars J."/>
            <person name="Sedzielewska K."/>
            <person name="Noel J."/>
            <person name="Charron P."/>
            <person name="Farinelli L."/>
            <person name="Marton T."/>
            <person name="Kruger M."/>
            <person name="Pelin A."/>
            <person name="Brachmann A."/>
            <person name="Corradi N."/>
        </authorList>
    </citation>
    <scope>NUCLEOTIDE SEQUENCE [LARGE SCALE GENOMIC DNA]</scope>
    <source>
        <strain evidence="1 2">A5</strain>
    </source>
</reference>
<sequence>MSRRVQTQRPESVRNIAIFWTVKRQFQEAENYRNTNNNSKSTIHPQAIYTSRLLNPYTKDLSEYIDENTQYLRYVDNNTECHKFRVANEIPIEYFKSNSPDCSRYSFNYQIEIKIEMTPNITEVYLDGLEIIKYYPAEISSLFLLNEQTTIEKEHVNFNVHTDITTLATPNTIALGIFTNIYLIAYVQDIGRKLKSKYELIPFVSGRTKNFTLEERIQNIENLLEEYYLNVRIF</sequence>
<dbReference type="Proteomes" id="UP000232722">
    <property type="component" value="Unassembled WGS sequence"/>
</dbReference>
<accession>A0A2N0NZM6</accession>
<comment type="caution">
    <text evidence="1">The sequence shown here is derived from an EMBL/GenBank/DDBJ whole genome shotgun (WGS) entry which is preliminary data.</text>
</comment>
<evidence type="ECO:0000313" key="2">
    <source>
        <dbReference type="Proteomes" id="UP000232722"/>
    </source>
</evidence>
<dbReference type="EMBL" id="LLXJ01001993">
    <property type="protein sequence ID" value="PKC00034.1"/>
    <property type="molecule type" value="Genomic_DNA"/>
</dbReference>